<accession>A0A401HB62</accession>
<dbReference type="RefSeq" id="WP_131160560.1">
    <property type="nucleotide sequence ID" value="NZ_BDMD01000078.1"/>
</dbReference>
<dbReference type="EMBL" id="BDMD01000078">
    <property type="protein sequence ID" value="GBF09610.1"/>
    <property type="molecule type" value="Genomic_DNA"/>
</dbReference>
<sequence>MRRRRIDDYIHPGGSEVRAGPLDEGLRRQLTDVSERLSRIEKRLDEVEGLLKVILRLLKSSEKRGGLPRRGGGLEDRVLDVIEREGYILVSESRTKTGLSPAAIISLARSTGLIILDAGGDVAVLTPESYTKFRGMLREVSTSDPEEAASRLGEYGRLFLLLRKKGTVYYDAKEGGWRLLE</sequence>
<dbReference type="Proteomes" id="UP000291213">
    <property type="component" value="Unassembled WGS sequence"/>
</dbReference>
<evidence type="ECO:0000313" key="2">
    <source>
        <dbReference type="Proteomes" id="UP000291213"/>
    </source>
</evidence>
<organism evidence="1 2">
    <name type="scientific">Aeropyrum pernix</name>
    <dbReference type="NCBI Taxonomy" id="56636"/>
    <lineage>
        <taxon>Archaea</taxon>
        <taxon>Thermoproteota</taxon>
        <taxon>Thermoprotei</taxon>
        <taxon>Desulfurococcales</taxon>
        <taxon>Desulfurococcaceae</taxon>
        <taxon>Aeropyrum</taxon>
    </lineage>
</organism>
<comment type="caution">
    <text evidence="1">The sequence shown here is derived from an EMBL/GenBank/DDBJ whole genome shotgun (WGS) entry which is preliminary data.</text>
</comment>
<reference evidence="1 2" key="1">
    <citation type="submission" date="2017-02" db="EMBL/GenBank/DDBJ databases">
        <title>isolation and characterization of a novel temperate virus Aeropyrum globular virus 1 infecting hyperthermophilic archaeon Aeropyrum.</title>
        <authorList>
            <person name="Yumiya M."/>
            <person name="Yoshida T."/>
            <person name="Sako Y."/>
        </authorList>
    </citation>
    <scope>NUCLEOTIDE SEQUENCE [LARGE SCALE GENOMIC DNA]</scope>
    <source>
        <strain evidence="1 2">YK1-12-2013</strain>
    </source>
</reference>
<dbReference type="OrthoDB" id="376218at2157"/>
<dbReference type="AlphaFoldDB" id="A0A401HB62"/>
<proteinExistence type="predicted"/>
<protein>
    <submittedName>
        <fullName evidence="1">Uncharacterized protein</fullName>
    </submittedName>
</protein>
<evidence type="ECO:0000313" key="1">
    <source>
        <dbReference type="EMBL" id="GBF09610.1"/>
    </source>
</evidence>
<gene>
    <name evidence="1" type="ORF">apy_13350</name>
</gene>
<name>A0A401HB62_AERPX</name>